<dbReference type="Proteomes" id="UP001066276">
    <property type="component" value="Chromosome 3_2"/>
</dbReference>
<organism evidence="2 3">
    <name type="scientific">Pleurodeles waltl</name>
    <name type="common">Iberian ribbed newt</name>
    <dbReference type="NCBI Taxonomy" id="8319"/>
    <lineage>
        <taxon>Eukaryota</taxon>
        <taxon>Metazoa</taxon>
        <taxon>Chordata</taxon>
        <taxon>Craniata</taxon>
        <taxon>Vertebrata</taxon>
        <taxon>Euteleostomi</taxon>
        <taxon>Amphibia</taxon>
        <taxon>Batrachia</taxon>
        <taxon>Caudata</taxon>
        <taxon>Salamandroidea</taxon>
        <taxon>Salamandridae</taxon>
        <taxon>Pleurodelinae</taxon>
        <taxon>Pleurodeles</taxon>
    </lineage>
</organism>
<evidence type="ECO:0000313" key="3">
    <source>
        <dbReference type="Proteomes" id="UP001066276"/>
    </source>
</evidence>
<accession>A0AAV7TM30</accession>
<evidence type="ECO:0000256" key="1">
    <source>
        <dbReference type="SAM" id="SignalP"/>
    </source>
</evidence>
<reference evidence="2" key="1">
    <citation type="journal article" date="2022" name="bioRxiv">
        <title>Sequencing and chromosome-scale assembly of the giantPleurodeles waltlgenome.</title>
        <authorList>
            <person name="Brown T."/>
            <person name="Elewa A."/>
            <person name="Iarovenko S."/>
            <person name="Subramanian E."/>
            <person name="Araus A.J."/>
            <person name="Petzold A."/>
            <person name="Susuki M."/>
            <person name="Suzuki K.-i.T."/>
            <person name="Hayashi T."/>
            <person name="Toyoda A."/>
            <person name="Oliveira C."/>
            <person name="Osipova E."/>
            <person name="Leigh N.D."/>
            <person name="Simon A."/>
            <person name="Yun M.H."/>
        </authorList>
    </citation>
    <scope>NUCLEOTIDE SEQUENCE</scope>
    <source>
        <strain evidence="2">20211129_DDA</strain>
        <tissue evidence="2">Liver</tissue>
    </source>
</reference>
<feature type="chain" id="PRO_5043451315" description="Secreted protein" evidence="1">
    <location>
        <begin position="26"/>
        <end position="79"/>
    </location>
</feature>
<evidence type="ECO:0000313" key="2">
    <source>
        <dbReference type="EMBL" id="KAJ1177687.1"/>
    </source>
</evidence>
<keyword evidence="1" id="KW-0732">Signal</keyword>
<protein>
    <recommendedName>
        <fullName evidence="4">Secreted protein</fullName>
    </recommendedName>
</protein>
<keyword evidence="3" id="KW-1185">Reference proteome</keyword>
<proteinExistence type="predicted"/>
<dbReference type="AlphaFoldDB" id="A0AAV7TM30"/>
<sequence length="79" mass="9509">MRRSAFPTPLLALYVCLLGLQTCPRLPIMASSAWKLCDPRRVLYFQKCCPKEVFERFTRQEKRWREERERERLMSGLSE</sequence>
<dbReference type="EMBL" id="JANPWB010000006">
    <property type="protein sequence ID" value="KAJ1177687.1"/>
    <property type="molecule type" value="Genomic_DNA"/>
</dbReference>
<name>A0AAV7TM30_PLEWA</name>
<feature type="signal peptide" evidence="1">
    <location>
        <begin position="1"/>
        <end position="25"/>
    </location>
</feature>
<comment type="caution">
    <text evidence="2">The sequence shown here is derived from an EMBL/GenBank/DDBJ whole genome shotgun (WGS) entry which is preliminary data.</text>
</comment>
<gene>
    <name evidence="2" type="ORF">NDU88_002939</name>
</gene>
<evidence type="ECO:0008006" key="4">
    <source>
        <dbReference type="Google" id="ProtNLM"/>
    </source>
</evidence>